<feature type="region of interest" description="Disordered" evidence="1">
    <location>
        <begin position="1"/>
        <end position="136"/>
    </location>
</feature>
<dbReference type="RefSeq" id="XP_014159285.1">
    <property type="nucleotide sequence ID" value="XM_014303810.1"/>
</dbReference>
<keyword evidence="3" id="KW-1185">Reference proteome</keyword>
<dbReference type="Proteomes" id="UP000054560">
    <property type="component" value="Unassembled WGS sequence"/>
</dbReference>
<accession>A0A0L0GAT8</accession>
<feature type="compositionally biased region" description="Polar residues" evidence="1">
    <location>
        <begin position="127"/>
        <end position="136"/>
    </location>
</feature>
<dbReference type="EMBL" id="KQ241705">
    <property type="protein sequence ID" value="KNC85383.1"/>
    <property type="molecule type" value="Genomic_DNA"/>
</dbReference>
<evidence type="ECO:0000256" key="1">
    <source>
        <dbReference type="SAM" id="MobiDB-lite"/>
    </source>
</evidence>
<evidence type="ECO:0000313" key="3">
    <source>
        <dbReference type="Proteomes" id="UP000054560"/>
    </source>
</evidence>
<sequence length="340" mass="37612">MNEGRDNAGKLFLIQQFGKYGHQDGRGSDAGSPFGPRTPSRRSHDAMSPSTQPSRKSTEPNLSLPAPKPMRATHSFSSLSNDRSERLHIDPDIRVPAHPDRRHSPLIQPNQLNATNSTTTPNPTPKNLDTASSAAKLTDTASATSFIVTQEDSTEFVHNTSTDQSMPPLESLAVDADVSPRPSGSSTPIWKRRGAPIIRHEVFFDDNASVVPHPNKRNIVDVRWLEGDHPGEQVEMDLFAHRYVVRVSPLMAILDPHYFINEVHEVCRRTRHADKDRGVVRTRRSTLSGPLPSTLVETLEQYVQQAGDKEGRDLVISRTEDSLEVARDEVDSTSHASSSS</sequence>
<name>A0A0L0GAT8_9EUKA</name>
<organism evidence="2 3">
    <name type="scientific">Sphaeroforma arctica JP610</name>
    <dbReference type="NCBI Taxonomy" id="667725"/>
    <lineage>
        <taxon>Eukaryota</taxon>
        <taxon>Ichthyosporea</taxon>
        <taxon>Ichthyophonida</taxon>
        <taxon>Sphaeroforma</taxon>
    </lineage>
</organism>
<protein>
    <submittedName>
        <fullName evidence="2">Uncharacterized protein</fullName>
    </submittedName>
</protein>
<evidence type="ECO:0000313" key="2">
    <source>
        <dbReference type="EMBL" id="KNC85383.1"/>
    </source>
</evidence>
<dbReference type="GeneID" id="25902945"/>
<reference evidence="2 3" key="1">
    <citation type="submission" date="2011-02" db="EMBL/GenBank/DDBJ databases">
        <title>The Genome Sequence of Sphaeroforma arctica JP610.</title>
        <authorList>
            <consortium name="The Broad Institute Genome Sequencing Platform"/>
            <person name="Russ C."/>
            <person name="Cuomo C."/>
            <person name="Young S.K."/>
            <person name="Zeng Q."/>
            <person name="Gargeya S."/>
            <person name="Alvarado L."/>
            <person name="Berlin A."/>
            <person name="Chapman S.B."/>
            <person name="Chen Z."/>
            <person name="Freedman E."/>
            <person name="Gellesch M."/>
            <person name="Goldberg J."/>
            <person name="Griggs A."/>
            <person name="Gujja S."/>
            <person name="Heilman E."/>
            <person name="Heiman D."/>
            <person name="Howarth C."/>
            <person name="Mehta T."/>
            <person name="Neiman D."/>
            <person name="Pearson M."/>
            <person name="Roberts A."/>
            <person name="Saif S."/>
            <person name="Shea T."/>
            <person name="Shenoy N."/>
            <person name="Sisk P."/>
            <person name="Stolte C."/>
            <person name="Sykes S."/>
            <person name="White J."/>
            <person name="Yandava C."/>
            <person name="Burger G."/>
            <person name="Gray M.W."/>
            <person name="Holland P.W.H."/>
            <person name="King N."/>
            <person name="Lang F.B.F."/>
            <person name="Roger A.J."/>
            <person name="Ruiz-Trillo I."/>
            <person name="Haas B."/>
            <person name="Nusbaum C."/>
            <person name="Birren B."/>
        </authorList>
    </citation>
    <scope>NUCLEOTIDE SEQUENCE [LARGE SCALE GENOMIC DNA]</scope>
    <source>
        <strain evidence="2 3">JP610</strain>
    </source>
</reference>
<feature type="compositionally biased region" description="Polar residues" evidence="1">
    <location>
        <begin position="48"/>
        <end position="61"/>
    </location>
</feature>
<dbReference type="AlphaFoldDB" id="A0A0L0GAT8"/>
<feature type="compositionally biased region" description="Basic and acidic residues" evidence="1">
    <location>
        <begin position="82"/>
        <end position="103"/>
    </location>
</feature>
<gene>
    <name evidence="2" type="ORF">SARC_02441</name>
</gene>
<proteinExistence type="predicted"/>